<dbReference type="OrthoDB" id="123556at2"/>
<comment type="caution">
    <text evidence="2">The sequence shown here is derived from an EMBL/GenBank/DDBJ whole genome shotgun (WGS) entry which is preliminary data.</text>
</comment>
<evidence type="ECO:0000313" key="2">
    <source>
        <dbReference type="EMBL" id="EJF87064.1"/>
    </source>
</evidence>
<dbReference type="EMBL" id="AIMA01000047">
    <property type="protein sequence ID" value="EJF87064.1"/>
    <property type="molecule type" value="Genomic_DNA"/>
</dbReference>
<dbReference type="PATRIC" id="fig|1094557.3.peg.1377"/>
<dbReference type="GO" id="GO:0003677">
    <property type="term" value="F:DNA binding"/>
    <property type="evidence" value="ECO:0007669"/>
    <property type="project" value="InterPro"/>
</dbReference>
<dbReference type="RefSeq" id="WP_007478154.1">
    <property type="nucleotide sequence ID" value="NZ_JH725093.1"/>
</dbReference>
<dbReference type="Gene3D" id="1.10.260.40">
    <property type="entry name" value="lambda repressor-like DNA-binding domains"/>
    <property type="match status" value="1"/>
</dbReference>
<dbReference type="AlphaFoldDB" id="J0QV91"/>
<dbReference type="PROSITE" id="PS50943">
    <property type="entry name" value="HTH_CROC1"/>
    <property type="match status" value="1"/>
</dbReference>
<evidence type="ECO:0000259" key="1">
    <source>
        <dbReference type="PROSITE" id="PS50943"/>
    </source>
</evidence>
<feature type="domain" description="HTH cro/C1-type" evidence="1">
    <location>
        <begin position="11"/>
        <end position="41"/>
    </location>
</feature>
<sequence length="86" mass="9898">MNQREDFKELIKSIRIKFNWTQSEMAKTFSVTQAAVSKWEKRGSISLMNYLKLRQLQDSLVSLPSEFTDGCVGSRLGCDQTDGQQY</sequence>
<dbReference type="InterPro" id="IPR010982">
    <property type="entry name" value="Lambda_DNA-bd_dom_sf"/>
</dbReference>
<gene>
    <name evidence="2" type="ORF">ME3_01338</name>
</gene>
<dbReference type="eggNOG" id="ENOG5031413">
    <property type="taxonomic scope" value="Bacteria"/>
</dbReference>
<dbReference type="InterPro" id="IPR001387">
    <property type="entry name" value="Cro/C1-type_HTH"/>
</dbReference>
<dbReference type="SUPFAM" id="SSF47413">
    <property type="entry name" value="lambda repressor-like DNA-binding domains"/>
    <property type="match status" value="1"/>
</dbReference>
<reference evidence="2 3" key="1">
    <citation type="submission" date="2012-03" db="EMBL/GenBank/DDBJ databases">
        <title>The Genome Sequence of Bartonella melophagi K-2C.</title>
        <authorList>
            <consortium name="The Broad Institute Genome Sequencing Platform"/>
            <consortium name="The Broad Institute Genome Sequencing Center for Infectious Disease"/>
            <person name="Feldgarden M."/>
            <person name="Kirby J."/>
            <person name="Kosoy M."/>
            <person name="Birtles R."/>
            <person name="Probert W.S."/>
            <person name="Chiaraviglio L."/>
            <person name="Young S.K."/>
            <person name="Zeng Q."/>
            <person name="Gargeya S."/>
            <person name="Fitzgerald M."/>
            <person name="Haas B."/>
            <person name="Abouelleil A."/>
            <person name="Alvarado L."/>
            <person name="Arachchi H.M."/>
            <person name="Berlin A."/>
            <person name="Chapman S.B."/>
            <person name="Gearin G."/>
            <person name="Goldberg J."/>
            <person name="Griggs A."/>
            <person name="Gujja S."/>
            <person name="Hansen M."/>
            <person name="Heiman D."/>
            <person name="Howarth C."/>
            <person name="Larimer J."/>
            <person name="Lui A."/>
            <person name="MacDonald P.J.P."/>
            <person name="McCowen C."/>
            <person name="Montmayeur A."/>
            <person name="Murphy C."/>
            <person name="Neiman D."/>
            <person name="Pearson M."/>
            <person name="Priest M."/>
            <person name="Roberts A."/>
            <person name="Saif S."/>
            <person name="Shea T."/>
            <person name="Sisk P."/>
            <person name="Stolte C."/>
            <person name="Sykes S."/>
            <person name="Wortman J."/>
            <person name="Nusbaum C."/>
            <person name="Birren B."/>
        </authorList>
    </citation>
    <scope>NUCLEOTIDE SEQUENCE [LARGE SCALE GENOMIC DNA]</scope>
    <source>
        <strain evidence="2 3">K-2C</strain>
    </source>
</reference>
<proteinExistence type="predicted"/>
<dbReference type="HOGENOM" id="CLU_2491536_0_0_5"/>
<dbReference type="CDD" id="cd00093">
    <property type="entry name" value="HTH_XRE"/>
    <property type="match status" value="1"/>
</dbReference>
<dbReference type="Proteomes" id="UP000009017">
    <property type="component" value="Unassembled WGS sequence"/>
</dbReference>
<name>J0QV91_9HYPH</name>
<evidence type="ECO:0000313" key="3">
    <source>
        <dbReference type="Proteomes" id="UP000009017"/>
    </source>
</evidence>
<keyword evidence="3" id="KW-1185">Reference proteome</keyword>
<protein>
    <recommendedName>
        <fullName evidence="1">HTH cro/C1-type domain-containing protein</fullName>
    </recommendedName>
</protein>
<organism evidence="2 3">
    <name type="scientific">Bartonella melophagi K-2C</name>
    <dbReference type="NCBI Taxonomy" id="1094557"/>
    <lineage>
        <taxon>Bacteria</taxon>
        <taxon>Pseudomonadati</taxon>
        <taxon>Pseudomonadota</taxon>
        <taxon>Alphaproteobacteria</taxon>
        <taxon>Hyphomicrobiales</taxon>
        <taxon>Bartonellaceae</taxon>
        <taxon>Bartonella</taxon>
    </lineage>
</organism>
<accession>J0QV91</accession>
<dbReference type="Pfam" id="PF01381">
    <property type="entry name" value="HTH_3"/>
    <property type="match status" value="1"/>
</dbReference>